<dbReference type="eggNOG" id="COG2855">
    <property type="taxonomic scope" value="Bacteria"/>
</dbReference>
<reference evidence="8" key="1">
    <citation type="submission" date="2006-09" db="EMBL/GenBank/DDBJ databases">
        <title>Complete sequence of Rhodopseudomonas palustris BisA53.</title>
        <authorList>
            <consortium name="US DOE Joint Genome Institute"/>
            <person name="Copeland A."/>
            <person name="Lucas S."/>
            <person name="Lapidus A."/>
            <person name="Barry K."/>
            <person name="Detter J.C."/>
            <person name="Glavina del Rio T."/>
            <person name="Hammon N."/>
            <person name="Israni S."/>
            <person name="Dalin E."/>
            <person name="Tice H."/>
            <person name="Pitluck S."/>
            <person name="Chain P."/>
            <person name="Malfatti S."/>
            <person name="Shin M."/>
            <person name="Vergez L."/>
            <person name="Schmutz J."/>
            <person name="Larimer F."/>
            <person name="Land M."/>
            <person name="Hauser L."/>
            <person name="Pelletier D.A."/>
            <person name="Kyrpides N."/>
            <person name="Kim E."/>
            <person name="Harwood C.S."/>
            <person name="Oda Y."/>
            <person name="Richardson P."/>
        </authorList>
    </citation>
    <scope>NUCLEOTIDE SEQUENCE [LARGE SCALE GENOMIC DNA]</scope>
    <source>
        <strain evidence="8">BisA53</strain>
    </source>
</reference>
<keyword evidence="4 7" id="KW-0812">Transmembrane</keyword>
<feature type="transmembrane region" description="Helical" evidence="7">
    <location>
        <begin position="155"/>
        <end position="176"/>
    </location>
</feature>
<feature type="transmembrane region" description="Helical" evidence="7">
    <location>
        <begin position="100"/>
        <end position="119"/>
    </location>
</feature>
<keyword evidence="5 7" id="KW-1133">Transmembrane helix</keyword>
<name>Q07QQ1_RHOP5</name>
<keyword evidence="6 7" id="KW-0472">Membrane</keyword>
<evidence type="ECO:0000256" key="6">
    <source>
        <dbReference type="ARBA" id="ARBA00023136"/>
    </source>
</evidence>
<feature type="transmembrane region" description="Helical" evidence="7">
    <location>
        <begin position="125"/>
        <end position="143"/>
    </location>
</feature>
<feature type="transmembrane region" description="Helical" evidence="7">
    <location>
        <begin position="63"/>
        <end position="79"/>
    </location>
</feature>
<dbReference type="EMBL" id="CP000463">
    <property type="protein sequence ID" value="ABJ05733.1"/>
    <property type="molecule type" value="Genomic_DNA"/>
</dbReference>
<feature type="transmembrane region" description="Helical" evidence="7">
    <location>
        <begin position="251"/>
        <end position="269"/>
    </location>
</feature>
<evidence type="ECO:0000313" key="8">
    <source>
        <dbReference type="EMBL" id="ABJ05733.1"/>
    </source>
</evidence>
<sequence>MTFTSPALAPRIDHAEALDPSETALDGAPPPQPAARPRAVWPGLALTVAIAATGVGLVRLPGLAAVSPMIVAMLIGITLRNTVGARAWAQPGIVFSVRRVLRLAIVLLGLQLTLVQLVAVGGRGLGVIAATLLASFAFATWAGRWLGVDRRLTQLIAAGTSICGASAVIATNTVTQAPDEDVTYAVACVTVFGSLAMLIYPWLPALLGLDPQAYGLWAGASIHEVAQVVAAGFQDGQAAGEFATISKLARVMMMAPMVLMLGLLARLGPAAAEGAAARPPIPWFVLGFVAMVGLGSVAEIPADWKHQLATLTAFLLSTALAAMGLDTDLRKLASEGFRPALLGALATAFIAGFSLALIKLTG</sequence>
<comment type="subcellular location">
    <subcellularLocation>
        <location evidence="1">Cell membrane</location>
        <topology evidence="1">Multi-pass membrane protein</topology>
    </subcellularLocation>
</comment>
<protein>
    <submittedName>
        <fullName evidence="8">Uncharacterized protein</fullName>
    </submittedName>
</protein>
<dbReference type="AlphaFoldDB" id="Q07QQ1"/>
<feature type="transmembrane region" description="Helical" evidence="7">
    <location>
        <begin position="337"/>
        <end position="358"/>
    </location>
</feature>
<evidence type="ECO:0000256" key="4">
    <source>
        <dbReference type="ARBA" id="ARBA00022692"/>
    </source>
</evidence>
<evidence type="ECO:0000256" key="5">
    <source>
        <dbReference type="ARBA" id="ARBA00022989"/>
    </source>
</evidence>
<evidence type="ECO:0000256" key="3">
    <source>
        <dbReference type="ARBA" id="ARBA00022475"/>
    </source>
</evidence>
<organism evidence="8">
    <name type="scientific">Rhodopseudomonas palustris (strain BisA53)</name>
    <dbReference type="NCBI Taxonomy" id="316055"/>
    <lineage>
        <taxon>Bacteria</taxon>
        <taxon>Pseudomonadati</taxon>
        <taxon>Pseudomonadota</taxon>
        <taxon>Alphaproteobacteria</taxon>
        <taxon>Hyphomicrobiales</taxon>
        <taxon>Nitrobacteraceae</taxon>
        <taxon>Rhodopseudomonas</taxon>
    </lineage>
</organism>
<dbReference type="STRING" id="316055.RPE_1785"/>
<accession>Q07QQ1</accession>
<keyword evidence="3" id="KW-1003">Cell membrane</keyword>
<dbReference type="PANTHER" id="PTHR30106">
    <property type="entry name" value="INNER MEMBRANE PROTEIN YEIH-RELATED"/>
    <property type="match status" value="1"/>
</dbReference>
<evidence type="ECO:0000256" key="1">
    <source>
        <dbReference type="ARBA" id="ARBA00004651"/>
    </source>
</evidence>
<gene>
    <name evidence="8" type="ordered locus">RPE_1785</name>
</gene>
<feature type="transmembrane region" description="Helical" evidence="7">
    <location>
        <begin position="281"/>
        <end position="301"/>
    </location>
</feature>
<comment type="similarity">
    <text evidence="2">Belongs to the UPF0324 family.</text>
</comment>
<dbReference type="InterPro" id="IPR018383">
    <property type="entry name" value="UPF0324_pro"/>
</dbReference>
<dbReference type="OrthoDB" id="5393513at2"/>
<dbReference type="PANTHER" id="PTHR30106:SF2">
    <property type="entry name" value="UPF0324 INNER MEMBRANE PROTEIN YEIH"/>
    <property type="match status" value="1"/>
</dbReference>
<dbReference type="GO" id="GO:0005886">
    <property type="term" value="C:plasma membrane"/>
    <property type="evidence" value="ECO:0007669"/>
    <property type="project" value="UniProtKB-SubCell"/>
</dbReference>
<proteinExistence type="inferred from homology"/>
<feature type="transmembrane region" description="Helical" evidence="7">
    <location>
        <begin position="182"/>
        <end position="203"/>
    </location>
</feature>
<evidence type="ECO:0000256" key="7">
    <source>
        <dbReference type="SAM" id="Phobius"/>
    </source>
</evidence>
<dbReference type="Pfam" id="PF03601">
    <property type="entry name" value="Cons_hypoth698"/>
    <property type="match status" value="1"/>
</dbReference>
<feature type="transmembrane region" description="Helical" evidence="7">
    <location>
        <begin position="308"/>
        <end position="325"/>
    </location>
</feature>
<evidence type="ECO:0000256" key="2">
    <source>
        <dbReference type="ARBA" id="ARBA00007977"/>
    </source>
</evidence>
<dbReference type="KEGG" id="rpe:RPE_1785"/>
<dbReference type="HOGENOM" id="CLU_033541_1_1_5"/>